<keyword evidence="12" id="KW-1185">Reference proteome</keyword>
<evidence type="ECO:0000256" key="5">
    <source>
        <dbReference type="ARBA" id="ARBA00022692"/>
    </source>
</evidence>
<dbReference type="InterPro" id="IPR011701">
    <property type="entry name" value="MFS"/>
</dbReference>
<feature type="transmembrane region" description="Helical" evidence="9">
    <location>
        <begin position="290"/>
        <end position="309"/>
    </location>
</feature>
<dbReference type="Pfam" id="PF07690">
    <property type="entry name" value="MFS_1"/>
    <property type="match status" value="1"/>
</dbReference>
<feature type="transmembrane region" description="Helical" evidence="9">
    <location>
        <begin position="130"/>
        <end position="149"/>
    </location>
</feature>
<keyword evidence="5 9" id="KW-0812">Transmembrane</keyword>
<keyword evidence="3" id="KW-0813">Transport</keyword>
<protein>
    <submittedName>
        <fullName evidence="11">EmrB/QacA family drug resistance transporter</fullName>
    </submittedName>
</protein>
<feature type="region of interest" description="Disordered" evidence="8">
    <location>
        <begin position="1"/>
        <end position="33"/>
    </location>
</feature>
<dbReference type="Proteomes" id="UP000218151">
    <property type="component" value="Unassembled WGS sequence"/>
</dbReference>
<feature type="transmembrane region" description="Helical" evidence="9">
    <location>
        <begin position="530"/>
        <end position="547"/>
    </location>
</feature>
<comment type="caution">
    <text evidence="11">The sequence shown here is derived from an EMBL/GenBank/DDBJ whole genome shotgun (WGS) entry which is preliminary data.</text>
</comment>
<feature type="transmembrane region" description="Helical" evidence="9">
    <location>
        <begin position="189"/>
        <end position="210"/>
    </location>
</feature>
<dbReference type="GO" id="GO:0022857">
    <property type="term" value="F:transmembrane transporter activity"/>
    <property type="evidence" value="ECO:0007669"/>
    <property type="project" value="InterPro"/>
</dbReference>
<dbReference type="PROSITE" id="PS50850">
    <property type="entry name" value="MFS"/>
    <property type="match status" value="1"/>
</dbReference>
<feature type="transmembrane region" description="Helical" evidence="9">
    <location>
        <begin position="329"/>
        <end position="352"/>
    </location>
</feature>
<comment type="similarity">
    <text evidence="2">Belongs to the major facilitator superfamily. EmrB family.</text>
</comment>
<evidence type="ECO:0000256" key="2">
    <source>
        <dbReference type="ARBA" id="ARBA00008537"/>
    </source>
</evidence>
<evidence type="ECO:0000256" key="8">
    <source>
        <dbReference type="SAM" id="MobiDB-lite"/>
    </source>
</evidence>
<feature type="domain" description="Major facilitator superfamily (MFS) profile" evidence="10">
    <location>
        <begin position="64"/>
        <end position="552"/>
    </location>
</feature>
<keyword evidence="6 9" id="KW-1133">Transmembrane helix</keyword>
<feature type="transmembrane region" description="Helical" evidence="9">
    <location>
        <begin position="394"/>
        <end position="413"/>
    </location>
</feature>
<dbReference type="PANTHER" id="PTHR42718">
    <property type="entry name" value="MAJOR FACILITATOR SUPERFAMILY MULTIDRUG TRANSPORTER MFSC"/>
    <property type="match status" value="1"/>
</dbReference>
<evidence type="ECO:0000256" key="3">
    <source>
        <dbReference type="ARBA" id="ARBA00022448"/>
    </source>
</evidence>
<evidence type="ECO:0000256" key="4">
    <source>
        <dbReference type="ARBA" id="ARBA00022475"/>
    </source>
</evidence>
<dbReference type="Gene3D" id="1.20.1250.20">
    <property type="entry name" value="MFS general substrate transporter like domains"/>
    <property type="match status" value="1"/>
</dbReference>
<dbReference type="InterPro" id="IPR020846">
    <property type="entry name" value="MFS_dom"/>
</dbReference>
<dbReference type="Gene3D" id="1.20.1720.10">
    <property type="entry name" value="Multidrug resistance protein D"/>
    <property type="match status" value="1"/>
</dbReference>
<evidence type="ECO:0000259" key="10">
    <source>
        <dbReference type="PROSITE" id="PS50850"/>
    </source>
</evidence>
<organism evidence="11 12">
    <name type="scientific">Sphingomonas lenta</name>
    <dbReference type="NCBI Taxonomy" id="1141887"/>
    <lineage>
        <taxon>Bacteria</taxon>
        <taxon>Pseudomonadati</taxon>
        <taxon>Pseudomonadota</taxon>
        <taxon>Alphaproteobacteria</taxon>
        <taxon>Sphingomonadales</taxon>
        <taxon>Sphingomonadaceae</taxon>
        <taxon>Sphingomonas</taxon>
    </lineage>
</organism>
<dbReference type="EMBL" id="NSLI01000003">
    <property type="protein sequence ID" value="PAX07985.1"/>
    <property type="molecule type" value="Genomic_DNA"/>
</dbReference>
<accession>A0A2A2SFK3</accession>
<reference evidence="12" key="1">
    <citation type="submission" date="2017-09" db="EMBL/GenBank/DDBJ databases">
        <authorList>
            <person name="Feng G."/>
            <person name="Zhu H."/>
        </authorList>
    </citation>
    <scope>NUCLEOTIDE SEQUENCE [LARGE SCALE GENOMIC DNA]</scope>
    <source>
        <strain evidence="12">1PNM-20</strain>
    </source>
</reference>
<dbReference type="SUPFAM" id="SSF103473">
    <property type="entry name" value="MFS general substrate transporter"/>
    <property type="match status" value="1"/>
</dbReference>
<gene>
    <name evidence="11" type="ORF">CKY28_10305</name>
</gene>
<evidence type="ECO:0000313" key="11">
    <source>
        <dbReference type="EMBL" id="PAX07985.1"/>
    </source>
</evidence>
<dbReference type="NCBIfam" id="TIGR00711">
    <property type="entry name" value="efflux_EmrB"/>
    <property type="match status" value="1"/>
</dbReference>
<evidence type="ECO:0000256" key="1">
    <source>
        <dbReference type="ARBA" id="ARBA00004651"/>
    </source>
</evidence>
<dbReference type="InterPro" id="IPR036259">
    <property type="entry name" value="MFS_trans_sf"/>
</dbReference>
<evidence type="ECO:0000256" key="7">
    <source>
        <dbReference type="ARBA" id="ARBA00023136"/>
    </source>
</evidence>
<dbReference type="OrthoDB" id="9812221at2"/>
<feature type="transmembrane region" description="Helical" evidence="9">
    <location>
        <begin position="104"/>
        <end position="123"/>
    </location>
</feature>
<evidence type="ECO:0000256" key="9">
    <source>
        <dbReference type="SAM" id="Phobius"/>
    </source>
</evidence>
<feature type="transmembrane region" description="Helical" evidence="9">
    <location>
        <begin position="364"/>
        <end position="382"/>
    </location>
</feature>
<comment type="subcellular location">
    <subcellularLocation>
        <location evidence="1">Cell membrane</location>
        <topology evidence="1">Multi-pass membrane protein</topology>
    </subcellularLocation>
</comment>
<proteinExistence type="inferred from homology"/>
<dbReference type="CDD" id="cd17503">
    <property type="entry name" value="MFS_LmrB_MDR_like"/>
    <property type="match status" value="1"/>
</dbReference>
<keyword evidence="4" id="KW-1003">Cell membrane</keyword>
<dbReference type="GO" id="GO:0005886">
    <property type="term" value="C:plasma membrane"/>
    <property type="evidence" value="ECO:0007669"/>
    <property type="project" value="UniProtKB-SubCell"/>
</dbReference>
<evidence type="ECO:0000256" key="6">
    <source>
        <dbReference type="ARBA" id="ARBA00022989"/>
    </source>
</evidence>
<dbReference type="PANTHER" id="PTHR42718:SF9">
    <property type="entry name" value="MAJOR FACILITATOR SUPERFAMILY MULTIDRUG TRANSPORTER MFSC"/>
    <property type="match status" value="1"/>
</dbReference>
<dbReference type="AlphaFoldDB" id="A0A2A2SFK3"/>
<dbReference type="InterPro" id="IPR004638">
    <property type="entry name" value="EmrB-like"/>
</dbReference>
<feature type="transmembrane region" description="Helical" evidence="9">
    <location>
        <begin position="258"/>
        <end position="278"/>
    </location>
</feature>
<keyword evidence="7 9" id="KW-0472">Membrane</keyword>
<feature type="transmembrane region" description="Helical" evidence="9">
    <location>
        <begin position="216"/>
        <end position="238"/>
    </location>
</feature>
<evidence type="ECO:0000313" key="12">
    <source>
        <dbReference type="Proteomes" id="UP000218151"/>
    </source>
</evidence>
<name>A0A2A2SFK3_9SPHN</name>
<sequence>MGGDGAARPRAHPLPPGRVPELPRARGRGAWPLGRGARPGAAGGLSVADLPRSAAKPGVNPLVIAVLVSFGTLFEALNSTALSVALNTTAGNLGATAEESDGLITGYLVANAAVMPLSGWAATYFGRKPYFIFCVILFTLTSVLCAMAWSIESLLVFRVLQGAAAAGNASSESSIIADSFPPEKRGQGFAIYGMAVVVGPTLGPVFGGWATDEYSWTLIFWLNVPMGILAAIGCWLLIEDKPPIIEESKKRRAAGLGAVDWIGAGLAIVGLAALTIVLDQGQSEDWFGSSMITAATIVSVATLLILPFWERFRRDPILDFTLFRNPNFALSFVLLFGVGCVLFGGTSLYPLWLQQSFGYTATDAGLALGFGGLAVFLLMPAAGGLTGKVATRHLVAIGFSIMAVGLFMTVRVYEDYSFFQLSLVRIGQTIGVSMLFVPLQSHAFIGVPGRSSEQVAAFMNLARNLGGSVGTALGVTLLERNRQSYREDLVGYANPFRDEYAQAVEAYGGEQAFNRVIEEQATLLAYENLFFVYGVVALVGVLIAMMLRGKPTGKEQG</sequence>